<gene>
    <name evidence="2" type="ORF">PTRG_06343</name>
</gene>
<evidence type="ECO:0000313" key="3">
    <source>
        <dbReference type="Proteomes" id="UP000001471"/>
    </source>
</evidence>
<proteinExistence type="predicted"/>
<dbReference type="HOGENOM" id="CLU_2513772_0_0_1"/>
<dbReference type="AlphaFoldDB" id="B2W8N5"/>
<dbReference type="InParanoid" id="B2W8N5"/>
<sequence>MNSYPTPNYGQNNASIRRSNDPLAHFRGNELTPDILVNTVAGLFTTTSESLRASNNKEALDSIHSACDWGTGVRRRLPRDRSHVV</sequence>
<dbReference type="Proteomes" id="UP000001471">
    <property type="component" value="Unassembled WGS sequence"/>
</dbReference>
<organism evidence="2 3">
    <name type="scientific">Pyrenophora tritici-repentis (strain Pt-1C-BFP)</name>
    <name type="common">Wheat tan spot fungus</name>
    <name type="synonym">Drechslera tritici-repentis</name>
    <dbReference type="NCBI Taxonomy" id="426418"/>
    <lineage>
        <taxon>Eukaryota</taxon>
        <taxon>Fungi</taxon>
        <taxon>Dikarya</taxon>
        <taxon>Ascomycota</taxon>
        <taxon>Pezizomycotina</taxon>
        <taxon>Dothideomycetes</taxon>
        <taxon>Pleosporomycetidae</taxon>
        <taxon>Pleosporales</taxon>
        <taxon>Pleosporineae</taxon>
        <taxon>Pleosporaceae</taxon>
        <taxon>Pyrenophora</taxon>
    </lineage>
</organism>
<feature type="compositionally biased region" description="Polar residues" evidence="1">
    <location>
        <begin position="1"/>
        <end position="17"/>
    </location>
</feature>
<evidence type="ECO:0000313" key="2">
    <source>
        <dbReference type="EMBL" id="EDU49263.1"/>
    </source>
</evidence>
<dbReference type="EMBL" id="DS231620">
    <property type="protein sequence ID" value="EDU49263.1"/>
    <property type="molecule type" value="Genomic_DNA"/>
</dbReference>
<reference evidence="3" key="1">
    <citation type="journal article" date="2013" name="G3 (Bethesda)">
        <title>Comparative genomics of a plant-pathogenic fungus, Pyrenophora tritici-repentis, reveals transduplication and the impact of repeat elements on pathogenicity and population divergence.</title>
        <authorList>
            <person name="Manning V.A."/>
            <person name="Pandelova I."/>
            <person name="Dhillon B."/>
            <person name="Wilhelm L.J."/>
            <person name="Goodwin S.B."/>
            <person name="Berlin A.M."/>
            <person name="Figueroa M."/>
            <person name="Freitag M."/>
            <person name="Hane J.K."/>
            <person name="Henrissat B."/>
            <person name="Holman W.H."/>
            <person name="Kodira C.D."/>
            <person name="Martin J."/>
            <person name="Oliver R.P."/>
            <person name="Robbertse B."/>
            <person name="Schackwitz W."/>
            <person name="Schwartz D.C."/>
            <person name="Spatafora J.W."/>
            <person name="Turgeon B.G."/>
            <person name="Yandava C."/>
            <person name="Young S."/>
            <person name="Zhou S."/>
            <person name="Zeng Q."/>
            <person name="Grigoriev I.V."/>
            <person name="Ma L.-J."/>
            <person name="Ciuffetti L.M."/>
        </authorList>
    </citation>
    <scope>NUCLEOTIDE SEQUENCE [LARGE SCALE GENOMIC DNA]</scope>
    <source>
        <strain evidence="3">Pt-1C-BFP</strain>
    </source>
</reference>
<name>B2W8N5_PYRTR</name>
<evidence type="ECO:0000256" key="1">
    <source>
        <dbReference type="SAM" id="MobiDB-lite"/>
    </source>
</evidence>
<protein>
    <submittedName>
        <fullName evidence="2">Uncharacterized protein</fullName>
    </submittedName>
</protein>
<feature type="region of interest" description="Disordered" evidence="1">
    <location>
        <begin position="1"/>
        <end position="21"/>
    </location>
</feature>
<accession>B2W8N5</accession>